<dbReference type="EMBL" id="LHXL01000075">
    <property type="protein sequence ID" value="KXA88849.1"/>
    <property type="molecule type" value="Genomic_DNA"/>
</dbReference>
<dbReference type="PANTHER" id="PTHR43080:SF2">
    <property type="entry name" value="CBS DOMAIN-CONTAINING PROTEIN"/>
    <property type="match status" value="1"/>
</dbReference>
<sequence length="301" mass="33546">MSKDPSASYKSRDRGPIEFESKLHEEEGRIMTIAERDVITIPPSLPIKEASEKMVRNGVRRLPVTSPGTEKLHGMLVTRDIVDFLGGGEKNQIIEKKHNHNFLSAINDPSKIIMDRDAPYADNKSSISDVAKILIEKNVGGTPIVDKERKVVGIVSERDFARYIPSPAQTRVEAHMTQNVVTAEPDLFLIDIMKRMINEGFRRLPVVDNNKLVGVITSVDVLEYFGTSEMFEHMSSGDAKDAMAIEIRELMTKNPITVDPKADLGETARRMEKHGYGGLPVVENGKLVGLITERDIVELLT</sequence>
<dbReference type="SUPFAM" id="SSF54631">
    <property type="entry name" value="CBS-domain pair"/>
    <property type="match status" value="3"/>
</dbReference>
<dbReference type="AlphaFoldDB" id="A0A133U3S8"/>
<proteinExistence type="predicted"/>
<gene>
    <name evidence="4" type="ORF">AKJ62_04330</name>
</gene>
<dbReference type="InterPro" id="IPR051257">
    <property type="entry name" value="Diverse_CBS-Domain"/>
</dbReference>
<dbReference type="InterPro" id="IPR000644">
    <property type="entry name" value="CBS_dom"/>
</dbReference>
<dbReference type="Pfam" id="PF00571">
    <property type="entry name" value="CBS"/>
    <property type="match status" value="4"/>
</dbReference>
<dbReference type="PROSITE" id="PS51371">
    <property type="entry name" value="CBS"/>
    <property type="match status" value="4"/>
</dbReference>
<feature type="domain" description="CBS" evidence="3">
    <location>
        <begin position="176"/>
        <end position="232"/>
    </location>
</feature>
<feature type="domain" description="CBS" evidence="3">
    <location>
        <begin position="114"/>
        <end position="170"/>
    </location>
</feature>
<comment type="caution">
    <text evidence="4">The sequence shown here is derived from an EMBL/GenBank/DDBJ whole genome shotgun (WGS) entry which is preliminary data.</text>
</comment>
<keyword evidence="5" id="KW-1185">Reference proteome</keyword>
<accession>A0A133U3S8</accession>
<dbReference type="Proteomes" id="UP000070589">
    <property type="component" value="Unassembled WGS sequence"/>
</dbReference>
<evidence type="ECO:0000259" key="3">
    <source>
        <dbReference type="PROSITE" id="PS51371"/>
    </source>
</evidence>
<evidence type="ECO:0000256" key="2">
    <source>
        <dbReference type="PROSITE-ProRule" id="PRU00703"/>
    </source>
</evidence>
<feature type="domain" description="CBS" evidence="3">
    <location>
        <begin position="34"/>
        <end position="93"/>
    </location>
</feature>
<dbReference type="SMART" id="SM00116">
    <property type="entry name" value="CBS"/>
    <property type="match status" value="4"/>
</dbReference>
<name>A0A133U3S8_9EURY</name>
<dbReference type="Gene3D" id="3.10.580.10">
    <property type="entry name" value="CBS-domain"/>
    <property type="match status" value="2"/>
</dbReference>
<feature type="domain" description="CBS" evidence="3">
    <location>
        <begin position="251"/>
        <end position="301"/>
    </location>
</feature>
<dbReference type="PANTHER" id="PTHR43080">
    <property type="entry name" value="CBS DOMAIN-CONTAINING PROTEIN CBSX3, MITOCHONDRIAL"/>
    <property type="match status" value="1"/>
</dbReference>
<dbReference type="InterPro" id="IPR046342">
    <property type="entry name" value="CBS_dom_sf"/>
</dbReference>
<evidence type="ECO:0000256" key="1">
    <source>
        <dbReference type="ARBA" id="ARBA00023122"/>
    </source>
</evidence>
<evidence type="ECO:0000313" key="4">
    <source>
        <dbReference type="EMBL" id="KXA88849.1"/>
    </source>
</evidence>
<evidence type="ECO:0000313" key="5">
    <source>
        <dbReference type="Proteomes" id="UP000070589"/>
    </source>
</evidence>
<keyword evidence="1 2" id="KW-0129">CBS domain</keyword>
<reference evidence="4 5" key="1">
    <citation type="journal article" date="2016" name="Sci. Rep.">
        <title>Metabolic traits of an uncultured archaeal lineage -MSBL1- from brine pools of the Red Sea.</title>
        <authorList>
            <person name="Mwirichia R."/>
            <person name="Alam I."/>
            <person name="Rashid M."/>
            <person name="Vinu M."/>
            <person name="Ba-Alawi W."/>
            <person name="Anthony Kamau A."/>
            <person name="Kamanda Ngugi D."/>
            <person name="Goker M."/>
            <person name="Klenk H.P."/>
            <person name="Bajic V."/>
            <person name="Stingl U."/>
        </authorList>
    </citation>
    <scope>NUCLEOTIDE SEQUENCE [LARGE SCALE GENOMIC DNA]</scope>
    <source>
        <strain evidence="4">SCGC-AAA259D14</strain>
    </source>
</reference>
<protein>
    <recommendedName>
        <fullName evidence="3">CBS domain-containing protein</fullName>
    </recommendedName>
</protein>
<organism evidence="4 5">
    <name type="scientific">candidate division MSBL1 archaeon SCGC-AAA259D14</name>
    <dbReference type="NCBI Taxonomy" id="1698261"/>
    <lineage>
        <taxon>Archaea</taxon>
        <taxon>Methanobacteriati</taxon>
        <taxon>Methanobacteriota</taxon>
        <taxon>candidate division MSBL1</taxon>
    </lineage>
</organism>